<organism evidence="2 3">
    <name type="scientific">Morus notabilis</name>
    <dbReference type="NCBI Taxonomy" id="981085"/>
    <lineage>
        <taxon>Eukaryota</taxon>
        <taxon>Viridiplantae</taxon>
        <taxon>Streptophyta</taxon>
        <taxon>Embryophyta</taxon>
        <taxon>Tracheophyta</taxon>
        <taxon>Spermatophyta</taxon>
        <taxon>Magnoliopsida</taxon>
        <taxon>eudicotyledons</taxon>
        <taxon>Gunneridae</taxon>
        <taxon>Pentapetalae</taxon>
        <taxon>rosids</taxon>
        <taxon>fabids</taxon>
        <taxon>Rosales</taxon>
        <taxon>Moraceae</taxon>
        <taxon>Moreae</taxon>
        <taxon>Morus</taxon>
    </lineage>
</organism>
<dbReference type="EMBL" id="KE345718">
    <property type="protein sequence ID" value="EXC12515.1"/>
    <property type="molecule type" value="Genomic_DNA"/>
</dbReference>
<dbReference type="Proteomes" id="UP000030645">
    <property type="component" value="Unassembled WGS sequence"/>
</dbReference>
<feature type="compositionally biased region" description="Polar residues" evidence="1">
    <location>
        <begin position="1"/>
        <end position="14"/>
    </location>
</feature>
<reference evidence="3" key="1">
    <citation type="submission" date="2013-01" db="EMBL/GenBank/DDBJ databases">
        <title>Draft Genome Sequence of a Mulberry Tree, Morus notabilis C.K. Schneid.</title>
        <authorList>
            <person name="He N."/>
            <person name="Zhao S."/>
        </authorList>
    </citation>
    <scope>NUCLEOTIDE SEQUENCE</scope>
</reference>
<sequence>MLKPNQIGSVSNEISKGKPIEGASGGMLRLALNRLNPKKLIRRVGRSPKPLNNSEELMTKEGGVKSLSSYEGQAISPTILDLPPFASLKPVGWEEKLESCLEGGAQVGDVLKAIEVGGESRAVRGAPEEEEENW</sequence>
<evidence type="ECO:0000313" key="2">
    <source>
        <dbReference type="EMBL" id="EXC12515.1"/>
    </source>
</evidence>
<evidence type="ECO:0000313" key="3">
    <source>
        <dbReference type="Proteomes" id="UP000030645"/>
    </source>
</evidence>
<feature type="region of interest" description="Disordered" evidence="1">
    <location>
        <begin position="1"/>
        <end position="23"/>
    </location>
</feature>
<dbReference type="AlphaFoldDB" id="W9RVA4"/>
<protein>
    <submittedName>
        <fullName evidence="2">Uncharacterized protein</fullName>
    </submittedName>
</protein>
<evidence type="ECO:0000256" key="1">
    <source>
        <dbReference type="SAM" id="MobiDB-lite"/>
    </source>
</evidence>
<keyword evidence="3" id="KW-1185">Reference proteome</keyword>
<gene>
    <name evidence="2" type="ORF">L484_012327</name>
</gene>
<proteinExistence type="predicted"/>
<accession>W9RVA4</accession>
<name>W9RVA4_9ROSA</name>